<keyword evidence="1" id="KW-0805">Transcription regulation</keyword>
<proteinExistence type="predicted"/>
<evidence type="ECO:0000313" key="5">
    <source>
        <dbReference type="EMBL" id="QIM50767.1"/>
    </source>
</evidence>
<dbReference type="PANTHER" id="PTHR30204">
    <property type="entry name" value="REDOX-CYCLING DRUG-SENSING TRANSCRIPTIONAL ACTIVATOR SOXR"/>
    <property type="match status" value="1"/>
</dbReference>
<evidence type="ECO:0000256" key="3">
    <source>
        <dbReference type="ARBA" id="ARBA00023163"/>
    </source>
</evidence>
<dbReference type="SMART" id="SM00422">
    <property type="entry name" value="HTH_MERR"/>
    <property type="match status" value="1"/>
</dbReference>
<dbReference type="PRINTS" id="PR00040">
    <property type="entry name" value="HTHMERR"/>
</dbReference>
<dbReference type="CDD" id="cd04785">
    <property type="entry name" value="HTH_CadR-PbrR-like"/>
    <property type="match status" value="1"/>
</dbReference>
<dbReference type="GO" id="GO:0003700">
    <property type="term" value="F:DNA-binding transcription factor activity"/>
    <property type="evidence" value="ECO:0007669"/>
    <property type="project" value="InterPro"/>
</dbReference>
<gene>
    <name evidence="5" type="ORF">G9Q37_00780</name>
</gene>
<accession>A0A6G8IC63</accession>
<dbReference type="InterPro" id="IPR047057">
    <property type="entry name" value="MerR_fam"/>
</dbReference>
<evidence type="ECO:0000256" key="2">
    <source>
        <dbReference type="ARBA" id="ARBA00023125"/>
    </source>
</evidence>
<evidence type="ECO:0000256" key="1">
    <source>
        <dbReference type="ARBA" id="ARBA00023015"/>
    </source>
</evidence>
<organism evidence="5 6">
    <name type="scientific">Hydrogenophaga crocea</name>
    <dbReference type="NCBI Taxonomy" id="2716225"/>
    <lineage>
        <taxon>Bacteria</taxon>
        <taxon>Pseudomonadati</taxon>
        <taxon>Pseudomonadota</taxon>
        <taxon>Betaproteobacteria</taxon>
        <taxon>Burkholderiales</taxon>
        <taxon>Comamonadaceae</taxon>
        <taxon>Hydrogenophaga</taxon>
    </lineage>
</organism>
<dbReference type="KEGG" id="hcz:G9Q37_00780"/>
<dbReference type="AlphaFoldDB" id="A0A6G8IC63"/>
<dbReference type="PANTHER" id="PTHR30204:SF94">
    <property type="entry name" value="HEAVY METAL-DEPENDENT TRANSCRIPTIONAL REGULATOR HI_0293-RELATED"/>
    <property type="match status" value="1"/>
</dbReference>
<dbReference type="GO" id="GO:0003677">
    <property type="term" value="F:DNA binding"/>
    <property type="evidence" value="ECO:0007669"/>
    <property type="project" value="UniProtKB-KW"/>
</dbReference>
<dbReference type="PROSITE" id="PS00552">
    <property type="entry name" value="HTH_MERR_1"/>
    <property type="match status" value="1"/>
</dbReference>
<dbReference type="Pfam" id="PF09278">
    <property type="entry name" value="MerR-DNA-bind"/>
    <property type="match status" value="1"/>
</dbReference>
<dbReference type="Proteomes" id="UP000503162">
    <property type="component" value="Chromosome"/>
</dbReference>
<dbReference type="InterPro" id="IPR009061">
    <property type="entry name" value="DNA-bd_dom_put_sf"/>
</dbReference>
<protein>
    <submittedName>
        <fullName evidence="5">Helix-turn-helix domain-containing protein</fullName>
    </submittedName>
</protein>
<dbReference type="InterPro" id="IPR000551">
    <property type="entry name" value="MerR-type_HTH_dom"/>
</dbReference>
<dbReference type="SUPFAM" id="SSF46955">
    <property type="entry name" value="Putative DNA-binding domain"/>
    <property type="match status" value="1"/>
</dbReference>
<dbReference type="EMBL" id="CP049989">
    <property type="protein sequence ID" value="QIM50767.1"/>
    <property type="molecule type" value="Genomic_DNA"/>
</dbReference>
<keyword evidence="3" id="KW-0804">Transcription</keyword>
<keyword evidence="2" id="KW-0238">DNA-binding</keyword>
<dbReference type="InterPro" id="IPR015358">
    <property type="entry name" value="Tscrpt_reg_MerR_DNA-bd"/>
</dbReference>
<reference evidence="5 6" key="1">
    <citation type="submission" date="2020-03" db="EMBL/GenBank/DDBJ databases">
        <title>Hydrogenophaga sp. nov. isolated from cyanobacterial mat.</title>
        <authorList>
            <person name="Thorat V."/>
            <person name="Kirdat K."/>
            <person name="Tiwarekar B."/>
            <person name="Costa E.D."/>
            <person name="Yadav A."/>
        </authorList>
    </citation>
    <scope>NUCLEOTIDE SEQUENCE [LARGE SCALE GENOMIC DNA]</scope>
    <source>
        <strain evidence="5 6">BA0156</strain>
    </source>
</reference>
<dbReference type="PROSITE" id="PS50937">
    <property type="entry name" value="HTH_MERR_2"/>
    <property type="match status" value="1"/>
</dbReference>
<dbReference type="Gene3D" id="1.10.1660.10">
    <property type="match status" value="1"/>
</dbReference>
<feature type="domain" description="HTH merR-type" evidence="4">
    <location>
        <begin position="9"/>
        <end position="78"/>
    </location>
</feature>
<sequence length="155" mass="16783">MQALTPEQYLSIGTVARRAGLAVSAVRYYEEVGLVAPGARSEGGHRVYPPAVVDVLNLIRHCRDLGFSVDNTRALLALADNADRDCQDARDIAASHLGAVRAKMIELRQLERSLARFVQDCDQECAGGPAAQCCIFEDLRKERRKAPPNGGCCSG</sequence>
<evidence type="ECO:0000313" key="6">
    <source>
        <dbReference type="Proteomes" id="UP000503162"/>
    </source>
</evidence>
<dbReference type="RefSeq" id="WP_166223139.1">
    <property type="nucleotide sequence ID" value="NZ_CP049989.1"/>
</dbReference>
<dbReference type="Pfam" id="PF00376">
    <property type="entry name" value="MerR"/>
    <property type="match status" value="1"/>
</dbReference>
<name>A0A6G8IC63_9BURK</name>
<keyword evidence="6" id="KW-1185">Reference proteome</keyword>
<evidence type="ECO:0000259" key="4">
    <source>
        <dbReference type="PROSITE" id="PS50937"/>
    </source>
</evidence>